<dbReference type="OrthoDB" id="189743at2"/>
<dbReference type="Proteomes" id="UP000199301">
    <property type="component" value="Unassembled WGS sequence"/>
</dbReference>
<dbReference type="CDD" id="cd02440">
    <property type="entry name" value="AdoMet_MTases"/>
    <property type="match status" value="1"/>
</dbReference>
<proteinExistence type="predicted"/>
<dbReference type="AlphaFoldDB" id="A0A1H0ZT82"/>
<dbReference type="GO" id="GO:0032259">
    <property type="term" value="P:methylation"/>
    <property type="evidence" value="ECO:0007669"/>
    <property type="project" value="UniProtKB-KW"/>
</dbReference>
<dbReference type="SUPFAM" id="SSF53335">
    <property type="entry name" value="S-adenosyl-L-methionine-dependent methyltransferases"/>
    <property type="match status" value="1"/>
</dbReference>
<keyword evidence="1" id="KW-0808">Transferase</keyword>
<dbReference type="Gene3D" id="3.40.50.150">
    <property type="entry name" value="Vaccinia Virus protein VP39"/>
    <property type="match status" value="1"/>
</dbReference>
<keyword evidence="1" id="KW-0489">Methyltransferase</keyword>
<dbReference type="GO" id="GO:0008168">
    <property type="term" value="F:methyltransferase activity"/>
    <property type="evidence" value="ECO:0007669"/>
    <property type="project" value="UniProtKB-KW"/>
</dbReference>
<dbReference type="RefSeq" id="WP_092521664.1">
    <property type="nucleotide sequence ID" value="NZ_FNKO01000001.1"/>
</dbReference>
<dbReference type="PANTHER" id="PTHR43861">
    <property type="entry name" value="TRANS-ACONITATE 2-METHYLTRANSFERASE-RELATED"/>
    <property type="match status" value="1"/>
</dbReference>
<reference evidence="2" key="1">
    <citation type="submission" date="2016-10" db="EMBL/GenBank/DDBJ databases">
        <authorList>
            <person name="Varghese N."/>
            <person name="Submissions S."/>
        </authorList>
    </citation>
    <scope>NUCLEOTIDE SEQUENCE [LARGE SCALE GENOMIC DNA]</scope>
    <source>
        <strain evidence="2">DSM 45459</strain>
    </source>
</reference>
<sequence length="205" mass="22063">MCPPAAAENGRHQLDPVALSVARYSEHAADYAHQHAGKMRDRVERFTAALPDAATILDAGCGPGRDLARFTAAGHLAQGIDLNPEFASMANACAPTLLGDLREVGSLFAAETFDGIWACACLVHLPTADTRDVLGQFATLLRPAGKLYACVKAVGETGWLDEPDARRWYTVWTPERFTEAVRQAGFDVDGTTTDVFVEVWASRSG</sequence>
<keyword evidence="2" id="KW-1185">Reference proteome</keyword>
<gene>
    <name evidence="1" type="ORF">SAMN04489718_1227</name>
</gene>
<evidence type="ECO:0000313" key="1">
    <source>
        <dbReference type="EMBL" id="SDQ30627.1"/>
    </source>
</evidence>
<accession>A0A1H0ZT82</accession>
<organism evidence="1 2">
    <name type="scientific">Actinopolyspora saharensis</name>
    <dbReference type="NCBI Taxonomy" id="995062"/>
    <lineage>
        <taxon>Bacteria</taxon>
        <taxon>Bacillati</taxon>
        <taxon>Actinomycetota</taxon>
        <taxon>Actinomycetes</taxon>
        <taxon>Actinopolysporales</taxon>
        <taxon>Actinopolysporaceae</taxon>
        <taxon>Actinopolyspora</taxon>
    </lineage>
</organism>
<dbReference type="Pfam" id="PF13489">
    <property type="entry name" value="Methyltransf_23"/>
    <property type="match status" value="1"/>
</dbReference>
<dbReference type="STRING" id="995062.SAMN04489718_1227"/>
<dbReference type="InterPro" id="IPR029063">
    <property type="entry name" value="SAM-dependent_MTases_sf"/>
</dbReference>
<protein>
    <submittedName>
        <fullName evidence="1">Methyltransferase domain-containing protein</fullName>
    </submittedName>
</protein>
<evidence type="ECO:0000313" key="2">
    <source>
        <dbReference type="Proteomes" id="UP000199301"/>
    </source>
</evidence>
<name>A0A1H0ZT82_9ACTN</name>
<dbReference type="EMBL" id="FNKO01000001">
    <property type="protein sequence ID" value="SDQ30627.1"/>
    <property type="molecule type" value="Genomic_DNA"/>
</dbReference>
<dbReference type="PANTHER" id="PTHR43861:SF1">
    <property type="entry name" value="TRANS-ACONITATE 2-METHYLTRANSFERASE"/>
    <property type="match status" value="1"/>
</dbReference>